<keyword evidence="3" id="KW-1185">Reference proteome</keyword>
<feature type="domain" description="DinB-like" evidence="1">
    <location>
        <begin position="30"/>
        <end position="164"/>
    </location>
</feature>
<protein>
    <submittedName>
        <fullName evidence="2">DinB family protein</fullName>
    </submittedName>
</protein>
<reference evidence="2 3" key="1">
    <citation type="journal article" date="2017" name="Int. J. Syst. Evol. Microbiol.">
        <title>Bacillus mangrovi sp. nov., isolated from a sediment sample from a mangrove forest.</title>
        <authorList>
            <person name="Gupta V."/>
            <person name="Singh P.K."/>
            <person name="Korpole S."/>
            <person name="Tanuku N.R.S."/>
            <person name="Pinnaka A.K."/>
        </authorList>
    </citation>
    <scope>NUCLEOTIDE SEQUENCE [LARGE SCALE GENOMIC DNA]</scope>
    <source>
        <strain evidence="2 3">KCTC 33872</strain>
    </source>
</reference>
<dbReference type="RefSeq" id="WP_155112192.1">
    <property type="nucleotide sequence ID" value="NZ_WMIB01000007.1"/>
</dbReference>
<dbReference type="SUPFAM" id="SSF109854">
    <property type="entry name" value="DinB/YfiT-like putative metalloenzymes"/>
    <property type="match status" value="1"/>
</dbReference>
<name>A0A7X2S5A1_9BACI</name>
<dbReference type="OrthoDB" id="9793216at2"/>
<dbReference type="InterPro" id="IPR024775">
    <property type="entry name" value="DinB-like"/>
</dbReference>
<evidence type="ECO:0000259" key="1">
    <source>
        <dbReference type="Pfam" id="PF12867"/>
    </source>
</evidence>
<gene>
    <name evidence="2" type="ORF">GKZ89_09625</name>
</gene>
<dbReference type="AlphaFoldDB" id="A0A7X2S5A1"/>
<dbReference type="Pfam" id="PF12867">
    <property type="entry name" value="DinB_2"/>
    <property type="match status" value="1"/>
</dbReference>
<comment type="caution">
    <text evidence="2">The sequence shown here is derived from an EMBL/GenBank/DDBJ whole genome shotgun (WGS) entry which is preliminary data.</text>
</comment>
<accession>A0A7X2S5A1</accession>
<evidence type="ECO:0000313" key="3">
    <source>
        <dbReference type="Proteomes" id="UP000434639"/>
    </source>
</evidence>
<dbReference type="InterPro" id="IPR034660">
    <property type="entry name" value="DinB/YfiT-like"/>
</dbReference>
<dbReference type="Proteomes" id="UP000434639">
    <property type="component" value="Unassembled WGS sequence"/>
</dbReference>
<dbReference type="EMBL" id="WMIB01000007">
    <property type="protein sequence ID" value="MTH53662.1"/>
    <property type="molecule type" value="Genomic_DNA"/>
</dbReference>
<organism evidence="2 3">
    <name type="scientific">Metabacillus mangrovi</name>
    <dbReference type="NCBI Taxonomy" id="1491830"/>
    <lineage>
        <taxon>Bacteria</taxon>
        <taxon>Bacillati</taxon>
        <taxon>Bacillota</taxon>
        <taxon>Bacilli</taxon>
        <taxon>Bacillales</taxon>
        <taxon>Bacillaceae</taxon>
        <taxon>Metabacillus</taxon>
    </lineage>
</organism>
<proteinExistence type="predicted"/>
<dbReference type="Gene3D" id="1.20.120.450">
    <property type="entry name" value="dinb family like domain"/>
    <property type="match status" value="1"/>
</dbReference>
<sequence>MIQRPAKQDYHDYYEAYIRELPEGDLIEILENQLSEWTALTKDLSEKQSLFSYAPGKWTIKEVIGHIADTERIMAYRLLCLSRGEQREFPGYPDDSYVREAEFNRIPLSLLLENMTAVRRATITLLKSLQPDALNRRGKANGSEVTVLALAAIIAGHELHHVGVLRERYLEQG</sequence>
<evidence type="ECO:0000313" key="2">
    <source>
        <dbReference type="EMBL" id="MTH53662.1"/>
    </source>
</evidence>